<comment type="caution">
    <text evidence="12">The sequence shown here is derived from an EMBL/GenBank/DDBJ whole genome shotgun (WGS) entry which is preliminary data.</text>
</comment>
<feature type="compositionally biased region" description="Basic and acidic residues" evidence="9">
    <location>
        <begin position="280"/>
        <end position="294"/>
    </location>
</feature>
<feature type="region of interest" description="Disordered" evidence="9">
    <location>
        <begin position="280"/>
        <end position="329"/>
    </location>
</feature>
<feature type="signal peptide" evidence="10">
    <location>
        <begin position="1"/>
        <end position="19"/>
    </location>
</feature>
<keyword evidence="7" id="KW-0325">Glycoprotein</keyword>
<keyword evidence="6" id="KW-0472">Membrane</keyword>
<organism evidence="12 13">
    <name type="scientific">Trypanosoma congolense (strain IL3000)</name>
    <dbReference type="NCBI Taxonomy" id="1068625"/>
    <lineage>
        <taxon>Eukaryota</taxon>
        <taxon>Discoba</taxon>
        <taxon>Euglenozoa</taxon>
        <taxon>Kinetoplastea</taxon>
        <taxon>Metakinetoplastina</taxon>
        <taxon>Trypanosomatida</taxon>
        <taxon>Trypanosomatidae</taxon>
        <taxon>Trypanosoma</taxon>
        <taxon>Nannomonas</taxon>
    </lineage>
</organism>
<comment type="function">
    <text evidence="1">VSG forms a coat on the surface of the parasite. The trypanosome evades the immune response of the host by expressing a series of antigenically distinct VSGs from an estimated 1000 VSG genes.</text>
</comment>
<keyword evidence="4" id="KW-0336">GPI-anchor</keyword>
<evidence type="ECO:0000256" key="6">
    <source>
        <dbReference type="ARBA" id="ARBA00023136"/>
    </source>
</evidence>
<accession>F9W6L5</accession>
<dbReference type="Pfam" id="PF13206">
    <property type="entry name" value="VSG_B"/>
    <property type="match status" value="1"/>
</dbReference>
<dbReference type="Proteomes" id="UP000000702">
    <property type="component" value="Unassembled WGS sequence"/>
</dbReference>
<dbReference type="VEuPathDB" id="TriTrypDB:TcIL3000_0_03650"/>
<evidence type="ECO:0000256" key="7">
    <source>
        <dbReference type="ARBA" id="ARBA00023180"/>
    </source>
</evidence>
<feature type="domain" description="Trypanosome variant surface glycoprotein B-type N-terminal" evidence="11">
    <location>
        <begin position="51"/>
        <end position="292"/>
    </location>
</feature>
<evidence type="ECO:0000256" key="5">
    <source>
        <dbReference type="ARBA" id="ARBA00022729"/>
    </source>
</evidence>
<evidence type="ECO:0000256" key="9">
    <source>
        <dbReference type="SAM" id="MobiDB-lite"/>
    </source>
</evidence>
<evidence type="ECO:0000256" key="1">
    <source>
        <dbReference type="ARBA" id="ARBA00002523"/>
    </source>
</evidence>
<comment type="subcellular location">
    <subcellularLocation>
        <location evidence="2">Cell membrane</location>
        <topology evidence="2">Lipid-anchor</topology>
        <topology evidence="2">GPI-anchor</topology>
    </subcellularLocation>
</comment>
<dbReference type="EMBL" id="CAEQ01000894">
    <property type="protein sequence ID" value="CCD12822.1"/>
    <property type="molecule type" value="Genomic_DNA"/>
</dbReference>
<reference evidence="13" key="1">
    <citation type="submission" date="2011-07" db="EMBL/GenBank/DDBJ databases">
        <title>Divergent evolution of antigenic variation in African trypanosomes.</title>
        <authorList>
            <person name="Jackson A.P."/>
            <person name="Berry A."/>
            <person name="Allison H.C."/>
            <person name="Burton P."/>
            <person name="Anderson J."/>
            <person name="Aslett M."/>
            <person name="Brown R."/>
            <person name="Corton N."/>
            <person name="Harris D."/>
            <person name="Hauser H."/>
            <person name="Gamble J."/>
            <person name="Gilderthorp R."/>
            <person name="McQuillan J."/>
            <person name="Quail M.A."/>
            <person name="Sanders M."/>
            <person name="Van Tonder A."/>
            <person name="Ginger M.L."/>
            <person name="Donelson J.E."/>
            <person name="Field M.C."/>
            <person name="Barry J.D."/>
            <person name="Berriman M."/>
            <person name="Hertz-Fowler C."/>
        </authorList>
    </citation>
    <scope>NUCLEOTIDE SEQUENCE [LARGE SCALE GENOMIC DNA]</scope>
    <source>
        <strain evidence="13">IL3000</strain>
    </source>
</reference>
<dbReference type="GO" id="GO:0098552">
    <property type="term" value="C:side of membrane"/>
    <property type="evidence" value="ECO:0007669"/>
    <property type="project" value="UniProtKB-KW"/>
</dbReference>
<evidence type="ECO:0000256" key="8">
    <source>
        <dbReference type="ARBA" id="ARBA00023288"/>
    </source>
</evidence>
<evidence type="ECO:0000256" key="3">
    <source>
        <dbReference type="ARBA" id="ARBA00022475"/>
    </source>
</evidence>
<evidence type="ECO:0000259" key="11">
    <source>
        <dbReference type="Pfam" id="PF13206"/>
    </source>
</evidence>
<evidence type="ECO:0000313" key="12">
    <source>
        <dbReference type="EMBL" id="CCD12822.1"/>
    </source>
</evidence>
<protein>
    <submittedName>
        <fullName evidence="12">Variant surface glycoprotein</fullName>
    </submittedName>
</protein>
<reference evidence="12 13" key="2">
    <citation type="journal article" date="2012" name="Proc. Natl. Acad. Sci. U.S.A.">
        <title>Antigenic diversity is generated by distinct evolutionary mechanisms in African trypanosome species.</title>
        <authorList>
            <person name="Jackson A.P."/>
            <person name="Berry A."/>
            <person name="Aslett M."/>
            <person name="Allison H.C."/>
            <person name="Burton P."/>
            <person name="Vavrova-Anderson J."/>
            <person name="Brown R."/>
            <person name="Browne H."/>
            <person name="Corton N."/>
            <person name="Hauser H."/>
            <person name="Gamble J."/>
            <person name="Gilderthorp R."/>
            <person name="Marcello L."/>
            <person name="McQuillan J."/>
            <person name="Otto T.D."/>
            <person name="Quail M.A."/>
            <person name="Sanders M.J."/>
            <person name="van Tonder A."/>
            <person name="Ginger M.L."/>
            <person name="Field M.C."/>
            <person name="Barry J.D."/>
            <person name="Hertz-Fowler C."/>
            <person name="Berriman M."/>
        </authorList>
    </citation>
    <scope>NUCLEOTIDE SEQUENCE [LARGE SCALE GENOMIC DNA]</scope>
    <source>
        <strain evidence="12 13">IL3000</strain>
    </source>
</reference>
<keyword evidence="5 10" id="KW-0732">Signal</keyword>
<keyword evidence="8" id="KW-0449">Lipoprotein</keyword>
<keyword evidence="3" id="KW-1003">Cell membrane</keyword>
<evidence type="ECO:0000256" key="10">
    <source>
        <dbReference type="SAM" id="SignalP"/>
    </source>
</evidence>
<evidence type="ECO:0000256" key="2">
    <source>
        <dbReference type="ARBA" id="ARBA00004609"/>
    </source>
</evidence>
<keyword evidence="13" id="KW-1185">Reference proteome</keyword>
<proteinExistence type="predicted"/>
<evidence type="ECO:0000313" key="13">
    <source>
        <dbReference type="Proteomes" id="UP000000702"/>
    </source>
</evidence>
<dbReference type="GO" id="GO:0005886">
    <property type="term" value="C:plasma membrane"/>
    <property type="evidence" value="ECO:0007669"/>
    <property type="project" value="UniProtKB-SubCell"/>
</dbReference>
<gene>
    <name evidence="12" type="ORF">TCIL3000_0_03650</name>
</gene>
<evidence type="ECO:0000256" key="4">
    <source>
        <dbReference type="ARBA" id="ARBA00022622"/>
    </source>
</evidence>
<feature type="chain" id="PRO_5003388732" evidence="10">
    <location>
        <begin position="20"/>
        <end position="357"/>
    </location>
</feature>
<name>F9W6L5_TRYCI</name>
<dbReference type="AlphaFoldDB" id="F9W6L5"/>
<sequence>MMTMKLWMVVMVMVVGVGAFEGNRDYNVKEYEALCAVLKAAVSAFQSNRGSEGLKQALHRTIFGNKTGGNLQTLRSTFPTDYEGHEIHDTPRSLWCGDPPEGGYNEESQVRTSGHSAPHGLLCLCTTGKGGWPLSRDPGTTLCGKDKSALGGASEGWVRLTDWSDDVKGKEQREATWDNVTRPCLHEDGRKGENLNDAFKKFKVALVRKLDDDSENKYTETMGPKFANMYINRYQLGNGNPSKERACDGTPELGICLLYYDNMYPLPWWKDLEDALNEEEREKRRQEEIRKQESQSKQQPHSSELPHAEPLKSSLTTTHDTKQKNQESDTAQFSIINMKSGTSITTPLRLLSAAFLI</sequence>
<dbReference type="InterPro" id="IPR025932">
    <property type="entry name" value="Trypano_VSG_B_N_dom"/>
</dbReference>